<keyword evidence="2" id="KW-1185">Reference proteome</keyword>
<dbReference type="STRING" id="71717.A0A4Y7TFK4"/>
<reference evidence="1 2" key="1">
    <citation type="journal article" date="2019" name="Nat. Ecol. Evol.">
        <title>Megaphylogeny resolves global patterns of mushroom evolution.</title>
        <authorList>
            <person name="Varga T."/>
            <person name="Krizsan K."/>
            <person name="Foldi C."/>
            <person name="Dima B."/>
            <person name="Sanchez-Garcia M."/>
            <person name="Sanchez-Ramirez S."/>
            <person name="Szollosi G.J."/>
            <person name="Szarkandi J.G."/>
            <person name="Papp V."/>
            <person name="Albert L."/>
            <person name="Andreopoulos W."/>
            <person name="Angelini C."/>
            <person name="Antonin V."/>
            <person name="Barry K.W."/>
            <person name="Bougher N.L."/>
            <person name="Buchanan P."/>
            <person name="Buyck B."/>
            <person name="Bense V."/>
            <person name="Catcheside P."/>
            <person name="Chovatia M."/>
            <person name="Cooper J."/>
            <person name="Damon W."/>
            <person name="Desjardin D."/>
            <person name="Finy P."/>
            <person name="Geml J."/>
            <person name="Haridas S."/>
            <person name="Hughes K."/>
            <person name="Justo A."/>
            <person name="Karasinski D."/>
            <person name="Kautmanova I."/>
            <person name="Kiss B."/>
            <person name="Kocsube S."/>
            <person name="Kotiranta H."/>
            <person name="LaButti K.M."/>
            <person name="Lechner B.E."/>
            <person name="Liimatainen K."/>
            <person name="Lipzen A."/>
            <person name="Lukacs Z."/>
            <person name="Mihaltcheva S."/>
            <person name="Morgado L.N."/>
            <person name="Niskanen T."/>
            <person name="Noordeloos M.E."/>
            <person name="Ohm R.A."/>
            <person name="Ortiz-Santana B."/>
            <person name="Ovrebo C."/>
            <person name="Racz N."/>
            <person name="Riley R."/>
            <person name="Savchenko A."/>
            <person name="Shiryaev A."/>
            <person name="Soop K."/>
            <person name="Spirin V."/>
            <person name="Szebenyi C."/>
            <person name="Tomsovsky M."/>
            <person name="Tulloss R.E."/>
            <person name="Uehling J."/>
            <person name="Grigoriev I.V."/>
            <person name="Vagvolgyi C."/>
            <person name="Papp T."/>
            <person name="Martin F.M."/>
            <person name="Miettinen O."/>
            <person name="Hibbett D.S."/>
            <person name="Nagy L.G."/>
        </authorList>
    </citation>
    <scope>NUCLEOTIDE SEQUENCE [LARGE SCALE GENOMIC DNA]</scope>
    <source>
        <strain evidence="1 2">FP101781</strain>
    </source>
</reference>
<organism evidence="1 2">
    <name type="scientific">Coprinellus micaceus</name>
    <name type="common">Glistening ink-cap mushroom</name>
    <name type="synonym">Coprinus micaceus</name>
    <dbReference type="NCBI Taxonomy" id="71717"/>
    <lineage>
        <taxon>Eukaryota</taxon>
        <taxon>Fungi</taxon>
        <taxon>Dikarya</taxon>
        <taxon>Basidiomycota</taxon>
        <taxon>Agaricomycotina</taxon>
        <taxon>Agaricomycetes</taxon>
        <taxon>Agaricomycetidae</taxon>
        <taxon>Agaricales</taxon>
        <taxon>Agaricineae</taxon>
        <taxon>Psathyrellaceae</taxon>
        <taxon>Coprinellus</taxon>
    </lineage>
</organism>
<sequence>MGKPVIKGDFKCGCTNPNCKLEEQVQRRADILGVSLQMVAFSLSLLKNTAGATPIAGLKELSGGLLAVVIAIQDKREVKGGLKHIIVDCLKVTCIVCQHARRRKHNISLVVETAISELNLELAKIKEQADKMNKRGWFMGFIMGSADKATVNALRQQLTTSWGLFSTELQMDTNYKVTKADKVGPAEVWKRMFDEMAAKHQIGRHAPAPPPNASARRHSGYDFHNQRQQAERDHTLRRSRDAITVCDQVLDNVDLSANIFRHLKELAYSDAGIPYDTLGTPSLPGTWTTLFARLATVNGSFFHASIGVLWEKMDSLYPFFYNILPADRYPDGTAYEPLAYAITNITSDHWKRFLLYSSQTRVLALNRPSGKEMSIGWLLHLSMCPTRPNPLFSKLDHIILTSSDGLSFLVAVSAAPYAKALTINMDAKSNEVHEEAATSLTSSVCLASQRLEHISLLAPTHHNLTCILGNIRQCATLTSENVAIRRGVQRYTDFGPILKGLSSLQNLTTLKIIDAPILCPEIMDRLLTIIPSIPSLRTVAVAPRRVTDLEEDALLLPDLDRLQEISR</sequence>
<comment type="caution">
    <text evidence="1">The sequence shown here is derived from an EMBL/GenBank/DDBJ whole genome shotgun (WGS) entry which is preliminary data.</text>
</comment>
<gene>
    <name evidence="1" type="ORF">FA13DRAFT_1790603</name>
</gene>
<accession>A0A4Y7TFK4</accession>
<evidence type="ECO:0000313" key="2">
    <source>
        <dbReference type="Proteomes" id="UP000298030"/>
    </source>
</evidence>
<evidence type="ECO:0000313" key="1">
    <source>
        <dbReference type="EMBL" id="TEB32940.1"/>
    </source>
</evidence>
<proteinExistence type="predicted"/>
<dbReference type="Proteomes" id="UP000298030">
    <property type="component" value="Unassembled WGS sequence"/>
</dbReference>
<dbReference type="InterPro" id="IPR059179">
    <property type="entry name" value="MLKL-like_MCAfunc"/>
</dbReference>
<dbReference type="AlphaFoldDB" id="A0A4Y7TFK4"/>
<dbReference type="EMBL" id="QPFP01000014">
    <property type="protein sequence ID" value="TEB32940.1"/>
    <property type="molecule type" value="Genomic_DNA"/>
</dbReference>
<dbReference type="OrthoDB" id="10582387at2759"/>
<dbReference type="CDD" id="cd21037">
    <property type="entry name" value="MLKL_NTD"/>
    <property type="match status" value="1"/>
</dbReference>
<protein>
    <submittedName>
        <fullName evidence="1">Uncharacterized protein</fullName>
    </submittedName>
</protein>
<name>A0A4Y7TFK4_COPMI</name>